<protein>
    <submittedName>
        <fullName evidence="1">Uncharacterized protein</fullName>
    </submittedName>
</protein>
<keyword evidence="2" id="KW-1185">Reference proteome</keyword>
<dbReference type="AlphaFoldDB" id="A0AAU9MBH1"/>
<dbReference type="EMBL" id="CAKMRJ010001112">
    <property type="protein sequence ID" value="CAH1422881.1"/>
    <property type="molecule type" value="Genomic_DNA"/>
</dbReference>
<evidence type="ECO:0000313" key="2">
    <source>
        <dbReference type="Proteomes" id="UP001157418"/>
    </source>
</evidence>
<reference evidence="1 2" key="1">
    <citation type="submission" date="2022-01" db="EMBL/GenBank/DDBJ databases">
        <authorList>
            <person name="Xiong W."/>
            <person name="Schranz E."/>
        </authorList>
    </citation>
    <scope>NUCLEOTIDE SEQUENCE [LARGE SCALE GENOMIC DNA]</scope>
</reference>
<sequence>MKACDVHRMIETIRRHKIQTTKTIRTLKHKLQAGRAIKQNLAITLTEKPHFLNYAISAKLLNNEDEFDNKGINIIATLEEEINESIAKLNKVASNLPVK</sequence>
<name>A0AAU9MBH1_9ASTR</name>
<organism evidence="1 2">
    <name type="scientific">Lactuca virosa</name>
    <dbReference type="NCBI Taxonomy" id="75947"/>
    <lineage>
        <taxon>Eukaryota</taxon>
        <taxon>Viridiplantae</taxon>
        <taxon>Streptophyta</taxon>
        <taxon>Embryophyta</taxon>
        <taxon>Tracheophyta</taxon>
        <taxon>Spermatophyta</taxon>
        <taxon>Magnoliopsida</taxon>
        <taxon>eudicotyledons</taxon>
        <taxon>Gunneridae</taxon>
        <taxon>Pentapetalae</taxon>
        <taxon>asterids</taxon>
        <taxon>campanulids</taxon>
        <taxon>Asterales</taxon>
        <taxon>Asteraceae</taxon>
        <taxon>Cichorioideae</taxon>
        <taxon>Cichorieae</taxon>
        <taxon>Lactucinae</taxon>
        <taxon>Lactuca</taxon>
    </lineage>
</organism>
<accession>A0AAU9MBH1</accession>
<comment type="caution">
    <text evidence="1">The sequence shown here is derived from an EMBL/GenBank/DDBJ whole genome shotgun (WGS) entry which is preliminary data.</text>
</comment>
<evidence type="ECO:0000313" key="1">
    <source>
        <dbReference type="EMBL" id="CAH1422881.1"/>
    </source>
</evidence>
<gene>
    <name evidence="1" type="ORF">LVIROSA_LOCUS10186</name>
</gene>
<proteinExistence type="predicted"/>
<dbReference type="Proteomes" id="UP001157418">
    <property type="component" value="Unassembled WGS sequence"/>
</dbReference>